<dbReference type="Proteomes" id="UP000027120">
    <property type="component" value="Unassembled WGS sequence"/>
</dbReference>
<evidence type="ECO:0000313" key="2">
    <source>
        <dbReference type="Proteomes" id="UP000027120"/>
    </source>
</evidence>
<proteinExistence type="predicted"/>
<dbReference type="EMBL" id="KK792077">
    <property type="protein sequence ID" value="KDO37056.1"/>
    <property type="molecule type" value="Genomic_DNA"/>
</dbReference>
<organism evidence="1 2">
    <name type="scientific">Citrus sinensis</name>
    <name type="common">Sweet orange</name>
    <name type="synonym">Citrus aurantium var. sinensis</name>
    <dbReference type="NCBI Taxonomy" id="2711"/>
    <lineage>
        <taxon>Eukaryota</taxon>
        <taxon>Viridiplantae</taxon>
        <taxon>Streptophyta</taxon>
        <taxon>Embryophyta</taxon>
        <taxon>Tracheophyta</taxon>
        <taxon>Spermatophyta</taxon>
        <taxon>Magnoliopsida</taxon>
        <taxon>eudicotyledons</taxon>
        <taxon>Gunneridae</taxon>
        <taxon>Pentapetalae</taxon>
        <taxon>rosids</taxon>
        <taxon>malvids</taxon>
        <taxon>Sapindales</taxon>
        <taxon>Rutaceae</taxon>
        <taxon>Aurantioideae</taxon>
        <taxon>Citrus</taxon>
    </lineage>
</organism>
<protein>
    <submittedName>
        <fullName evidence="1">Uncharacterized protein</fullName>
    </submittedName>
</protein>
<dbReference type="AlphaFoldDB" id="A0A067DEJ5"/>
<name>A0A067DEJ5_CITSI</name>
<accession>A0A067DEJ5</accession>
<sequence length="66" mass="7811">MHLCTLYKVEHDSNFKNHESYIKNISRPTKPSVQTPVITTILLVWNQSFSLLPYGWNQRFSLLPYD</sequence>
<keyword evidence="2" id="KW-1185">Reference proteome</keyword>
<evidence type="ECO:0000313" key="1">
    <source>
        <dbReference type="EMBL" id="KDO37056.1"/>
    </source>
</evidence>
<reference evidence="1 2" key="1">
    <citation type="submission" date="2014-04" db="EMBL/GenBank/DDBJ databases">
        <authorList>
            <consortium name="International Citrus Genome Consortium"/>
            <person name="Gmitter F."/>
            <person name="Chen C."/>
            <person name="Farmerie W."/>
            <person name="Harkins T."/>
            <person name="Desany B."/>
            <person name="Mohiuddin M."/>
            <person name="Kodira C."/>
            <person name="Borodovsky M."/>
            <person name="Lomsadze A."/>
            <person name="Burns P."/>
            <person name="Jenkins J."/>
            <person name="Prochnik S."/>
            <person name="Shu S."/>
            <person name="Chapman J."/>
            <person name="Pitluck S."/>
            <person name="Schmutz J."/>
            <person name="Rokhsar D."/>
        </authorList>
    </citation>
    <scope>NUCLEOTIDE SEQUENCE</scope>
</reference>
<gene>
    <name evidence="1" type="ORF">CISIN_1g035380mg</name>
</gene>